<evidence type="ECO:0000256" key="1">
    <source>
        <dbReference type="ARBA" id="ARBA00022491"/>
    </source>
</evidence>
<keyword evidence="4" id="KW-0804">Transcription</keyword>
<dbReference type="Proteomes" id="UP000250603">
    <property type="component" value="Unassembled WGS sequence"/>
</dbReference>
<dbReference type="NCBIfam" id="NF007430">
    <property type="entry name" value="PRK09975.1"/>
    <property type="match status" value="1"/>
</dbReference>
<dbReference type="PROSITE" id="PS50977">
    <property type="entry name" value="HTH_TETR_2"/>
    <property type="match status" value="1"/>
</dbReference>
<dbReference type="InterPro" id="IPR036271">
    <property type="entry name" value="Tet_transcr_reg_TetR-rel_C_sf"/>
</dbReference>
<dbReference type="Pfam" id="PF00440">
    <property type="entry name" value="TetR_N"/>
    <property type="match status" value="1"/>
</dbReference>
<evidence type="ECO:0000256" key="5">
    <source>
        <dbReference type="PROSITE-ProRule" id="PRU00335"/>
    </source>
</evidence>
<gene>
    <name evidence="7" type="ORF">DP181_23240</name>
</gene>
<feature type="DNA-binding region" description="H-T-H motif" evidence="5">
    <location>
        <begin position="33"/>
        <end position="52"/>
    </location>
</feature>
<dbReference type="PANTHER" id="PTHR43479">
    <property type="entry name" value="ACREF/ENVCD OPERON REPRESSOR-RELATED"/>
    <property type="match status" value="1"/>
</dbReference>
<accession>A0ABX9EUZ3</accession>
<dbReference type="SUPFAM" id="SSF48498">
    <property type="entry name" value="Tetracyclin repressor-like, C-terminal domain"/>
    <property type="match status" value="1"/>
</dbReference>
<dbReference type="Gene3D" id="1.10.357.10">
    <property type="entry name" value="Tetracycline Repressor, domain 2"/>
    <property type="match status" value="1"/>
</dbReference>
<dbReference type="InterPro" id="IPR023772">
    <property type="entry name" value="DNA-bd_HTH_TetR-type_CS"/>
</dbReference>
<organism evidence="7 8">
    <name type="scientific">Enterobacter kobei</name>
    <dbReference type="NCBI Taxonomy" id="208224"/>
    <lineage>
        <taxon>Bacteria</taxon>
        <taxon>Pseudomonadati</taxon>
        <taxon>Pseudomonadota</taxon>
        <taxon>Gammaproteobacteria</taxon>
        <taxon>Enterobacterales</taxon>
        <taxon>Enterobacteriaceae</taxon>
        <taxon>Enterobacter</taxon>
        <taxon>Enterobacter cloacae complex</taxon>
    </lineage>
</organism>
<dbReference type="PRINTS" id="PR00455">
    <property type="entry name" value="HTHTETR"/>
</dbReference>
<evidence type="ECO:0000256" key="4">
    <source>
        <dbReference type="ARBA" id="ARBA00023163"/>
    </source>
</evidence>
<evidence type="ECO:0000256" key="2">
    <source>
        <dbReference type="ARBA" id="ARBA00023015"/>
    </source>
</evidence>
<evidence type="ECO:0000256" key="3">
    <source>
        <dbReference type="ARBA" id="ARBA00023125"/>
    </source>
</evidence>
<feature type="domain" description="HTH tetR-type" evidence="6">
    <location>
        <begin position="10"/>
        <end position="70"/>
    </location>
</feature>
<protein>
    <submittedName>
        <fullName evidence="7">AcrEF/envCD operon transcriptional regulator</fullName>
    </submittedName>
</protein>
<sequence>MARKKKEEAQQTRQQLIEAAIGQFATRGVASTTLTDIADAAKVTRGAIYWHFTSKAEIFNAIWEQQLPLRDIICDRLSLSENDDPLLMLREQFITALQYIAHEPRQCALLQILYHKCEFHSDMISEDEIRKRIGFNYDSLRITLEKCISQRIVAAQMNVELTMIVLHGFFCGIIKNWLMNTDSFNLYQQAPALVDSILATLPVLRVSPQDDYSSAPGNISPRAQSASMVCALAGLPNR</sequence>
<keyword evidence="2" id="KW-0805">Transcription regulation</keyword>
<dbReference type="Pfam" id="PF08361">
    <property type="entry name" value="TetR_C_2"/>
    <property type="match status" value="1"/>
</dbReference>
<proteinExistence type="predicted"/>
<dbReference type="InterPro" id="IPR009057">
    <property type="entry name" value="Homeodomain-like_sf"/>
</dbReference>
<keyword evidence="1" id="KW-0678">Repressor</keyword>
<dbReference type="InterPro" id="IPR001647">
    <property type="entry name" value="HTH_TetR"/>
</dbReference>
<evidence type="ECO:0000313" key="7">
    <source>
        <dbReference type="EMBL" id="RAY20263.1"/>
    </source>
</evidence>
<dbReference type="EMBL" id="QMCK01000088">
    <property type="protein sequence ID" value="RAY20263.1"/>
    <property type="molecule type" value="Genomic_DNA"/>
</dbReference>
<dbReference type="InterPro" id="IPR050624">
    <property type="entry name" value="HTH-type_Tx_Regulator"/>
</dbReference>
<reference evidence="7 8" key="1">
    <citation type="submission" date="2018-06" db="EMBL/GenBank/DDBJ databases">
        <title>ACT-28, a chromosomally-encoded AmpC with carbapenemase activity from Enterobacter kobei.</title>
        <authorList>
            <person name="Jousset A.B."/>
            <person name="Oueslati S."/>
            <person name="Bernabeu S."/>
            <person name="Takissian J."/>
            <person name="Creton E."/>
            <person name="Vogel A."/>
            <person name="Cotellon G."/>
            <person name="Bonnin R.A."/>
            <person name="Dortet L."/>
            <person name="Naas T."/>
        </authorList>
    </citation>
    <scope>NUCLEOTIDE SEQUENCE [LARGE SCALE GENOMIC DNA]</scope>
    <source>
        <strain evidence="7 8">149H6</strain>
    </source>
</reference>
<keyword evidence="8" id="KW-1185">Reference proteome</keyword>
<keyword evidence="3 5" id="KW-0238">DNA-binding</keyword>
<comment type="caution">
    <text evidence="7">The sequence shown here is derived from an EMBL/GenBank/DDBJ whole genome shotgun (WGS) entry which is preliminary data.</text>
</comment>
<dbReference type="PROSITE" id="PS01081">
    <property type="entry name" value="HTH_TETR_1"/>
    <property type="match status" value="1"/>
</dbReference>
<dbReference type="PANTHER" id="PTHR43479:SF11">
    <property type="entry name" value="ACREF_ENVCD OPERON REPRESSOR-RELATED"/>
    <property type="match status" value="1"/>
</dbReference>
<dbReference type="SUPFAM" id="SSF46689">
    <property type="entry name" value="Homeodomain-like"/>
    <property type="match status" value="1"/>
</dbReference>
<dbReference type="RefSeq" id="WP_023331430.1">
    <property type="nucleotide sequence ID" value="NZ_CABGMI010000008.1"/>
</dbReference>
<evidence type="ECO:0000313" key="8">
    <source>
        <dbReference type="Proteomes" id="UP000250603"/>
    </source>
</evidence>
<dbReference type="InterPro" id="IPR013572">
    <property type="entry name" value="Tscrpt_reg_MAATS_C"/>
</dbReference>
<name>A0ABX9EUZ3_9ENTR</name>
<evidence type="ECO:0000259" key="6">
    <source>
        <dbReference type="PROSITE" id="PS50977"/>
    </source>
</evidence>